<evidence type="ECO:0000313" key="1">
    <source>
        <dbReference type="EMBL" id="BBP87678.1"/>
    </source>
</evidence>
<dbReference type="Proteomes" id="UP000464658">
    <property type="component" value="Chromosome"/>
</dbReference>
<protein>
    <submittedName>
        <fullName evidence="1">Uncharacterized protein</fullName>
    </submittedName>
</protein>
<gene>
    <name evidence="1" type="ORF">BsIDN1_12960</name>
</gene>
<accession>A0A5S9M4G9</accession>
<proteinExistence type="predicted"/>
<reference evidence="1 2" key="1">
    <citation type="submission" date="2019-12" db="EMBL/GenBank/DDBJ databases">
        <title>Full genome sequence of a Bacillus safensis strain isolated from commercially available natto in Indonesia.</title>
        <authorList>
            <person name="Yoshida M."/>
            <person name="Uomi M."/>
            <person name="Waturangi D."/>
            <person name="Ekaputri J.J."/>
            <person name="Setiamarga D.H.E."/>
        </authorList>
    </citation>
    <scope>NUCLEOTIDE SEQUENCE [LARGE SCALE GENOMIC DNA]</scope>
    <source>
        <strain evidence="1 2">IDN1</strain>
    </source>
</reference>
<evidence type="ECO:0000313" key="2">
    <source>
        <dbReference type="Proteomes" id="UP000464658"/>
    </source>
</evidence>
<name>A0A5S9M4G9_BACIA</name>
<dbReference type="AlphaFoldDB" id="A0A5S9M4G9"/>
<dbReference type="EMBL" id="AP021906">
    <property type="protein sequence ID" value="BBP87678.1"/>
    <property type="molecule type" value="Genomic_DNA"/>
</dbReference>
<organism evidence="1 2">
    <name type="scientific">Bacillus safensis</name>
    <dbReference type="NCBI Taxonomy" id="561879"/>
    <lineage>
        <taxon>Bacteria</taxon>
        <taxon>Bacillati</taxon>
        <taxon>Bacillota</taxon>
        <taxon>Bacilli</taxon>
        <taxon>Bacillales</taxon>
        <taxon>Bacillaceae</taxon>
        <taxon>Bacillus</taxon>
    </lineage>
</organism>
<sequence length="81" mass="9749">MFLRNNKFVSLLLLILFSNKKASSRIVLNSLFFEHRLKNQDSYQPFADIAYKISFLIQITHPYLDLYRAKKTFREFIIVFL</sequence>